<evidence type="ECO:0000256" key="2">
    <source>
        <dbReference type="ARBA" id="ARBA00008896"/>
    </source>
</evidence>
<comment type="pathway">
    <text evidence="1 7">Pyrimidine metabolism; UMP biosynthesis via de novo pathway; (S)-dihydroorotate from bicarbonate: step 2/3.</text>
</comment>
<dbReference type="FunFam" id="3.40.50.1370:FF:000011">
    <property type="entry name" value="Aspartate carbamoyltransferase"/>
    <property type="match status" value="1"/>
</dbReference>
<dbReference type="RefSeq" id="WP_115450889.1">
    <property type="nucleotide sequence ID" value="NZ_QNQT01000001.1"/>
</dbReference>
<dbReference type="GO" id="GO:0005829">
    <property type="term" value="C:cytosol"/>
    <property type="evidence" value="ECO:0007669"/>
    <property type="project" value="TreeGrafter"/>
</dbReference>
<evidence type="ECO:0000256" key="4">
    <source>
        <dbReference type="ARBA" id="ARBA00022975"/>
    </source>
</evidence>
<dbReference type="Pfam" id="PF02729">
    <property type="entry name" value="OTCace_N"/>
    <property type="match status" value="1"/>
</dbReference>
<dbReference type="OrthoDB" id="9774690at2"/>
<comment type="catalytic activity">
    <reaction evidence="6 7">
        <text>carbamoyl phosphate + L-aspartate = N-carbamoyl-L-aspartate + phosphate + H(+)</text>
        <dbReference type="Rhea" id="RHEA:20013"/>
        <dbReference type="ChEBI" id="CHEBI:15378"/>
        <dbReference type="ChEBI" id="CHEBI:29991"/>
        <dbReference type="ChEBI" id="CHEBI:32814"/>
        <dbReference type="ChEBI" id="CHEBI:43474"/>
        <dbReference type="ChEBI" id="CHEBI:58228"/>
        <dbReference type="EC" id="2.1.3.2"/>
    </reaction>
</comment>
<dbReference type="InterPro" id="IPR006130">
    <property type="entry name" value="Asp/Orn_carbamoylTrfase"/>
</dbReference>
<evidence type="ECO:0000256" key="3">
    <source>
        <dbReference type="ARBA" id="ARBA00022679"/>
    </source>
</evidence>
<feature type="binding site" evidence="7">
    <location>
        <position position="50"/>
    </location>
    <ligand>
        <name>carbamoyl phosphate</name>
        <dbReference type="ChEBI" id="CHEBI:58228"/>
    </ligand>
</feature>
<dbReference type="SUPFAM" id="SSF53671">
    <property type="entry name" value="Aspartate/ornithine carbamoyltransferase"/>
    <property type="match status" value="1"/>
</dbReference>
<protein>
    <recommendedName>
        <fullName evidence="7">Aspartate carbamoyltransferase</fullName>
        <ecNumber evidence="7">2.1.3.2</ecNumber>
    </recommendedName>
    <alternativeName>
        <fullName evidence="7">Aspartate transcarbamylase</fullName>
        <shortName evidence="7">ATCase</shortName>
    </alternativeName>
</protein>
<comment type="caution">
    <text evidence="10">The sequence shown here is derived from an EMBL/GenBank/DDBJ whole genome shotgun (WGS) entry which is preliminary data.</text>
</comment>
<dbReference type="Pfam" id="PF00185">
    <property type="entry name" value="OTCace"/>
    <property type="match status" value="1"/>
</dbReference>
<dbReference type="PROSITE" id="PS00097">
    <property type="entry name" value="CARBAMOYLTRANSFERASE"/>
    <property type="match status" value="1"/>
</dbReference>
<dbReference type="GO" id="GO:0044205">
    <property type="term" value="P:'de novo' UMP biosynthetic process"/>
    <property type="evidence" value="ECO:0007669"/>
    <property type="project" value="UniProtKB-UniRule"/>
</dbReference>
<feature type="binding site" evidence="7">
    <location>
        <position position="250"/>
    </location>
    <ligand>
        <name>carbamoyl phosphate</name>
        <dbReference type="ChEBI" id="CHEBI:58228"/>
    </ligand>
</feature>
<dbReference type="InterPro" id="IPR006132">
    <property type="entry name" value="Asp/Orn_carbamoyltranf_P-bd"/>
</dbReference>
<evidence type="ECO:0000256" key="1">
    <source>
        <dbReference type="ARBA" id="ARBA00004852"/>
    </source>
</evidence>
<dbReference type="GO" id="GO:0004070">
    <property type="term" value="F:aspartate carbamoyltransferase activity"/>
    <property type="evidence" value="ECO:0007669"/>
    <property type="project" value="UniProtKB-UniRule"/>
</dbReference>
<accession>A0A3D8GY44</accession>
<evidence type="ECO:0000256" key="7">
    <source>
        <dbReference type="HAMAP-Rule" id="MF_00001"/>
    </source>
</evidence>
<evidence type="ECO:0000256" key="5">
    <source>
        <dbReference type="ARBA" id="ARBA00043884"/>
    </source>
</evidence>
<feature type="binding site" evidence="7">
    <location>
        <position position="99"/>
    </location>
    <ligand>
        <name>carbamoyl phosphate</name>
        <dbReference type="ChEBI" id="CHEBI:58228"/>
    </ligand>
</feature>
<feature type="binding site" evidence="7">
    <location>
        <position position="208"/>
    </location>
    <ligand>
        <name>L-aspartate</name>
        <dbReference type="ChEBI" id="CHEBI:29991"/>
    </ligand>
</feature>
<dbReference type="Proteomes" id="UP000257144">
    <property type="component" value="Unassembled WGS sequence"/>
</dbReference>
<dbReference type="EC" id="2.1.3.2" evidence="7"/>
<comment type="subunit">
    <text evidence="7">Heterododecamer (2C3:3R2) of six catalytic PyrB chains organized as two trimers (C3), and six regulatory PyrI chains organized as three dimers (R2).</text>
</comment>
<reference evidence="10 11" key="1">
    <citation type="submission" date="2018-07" db="EMBL/GenBank/DDBJ databases">
        <title>Bacillus sp. YLB-04 draft genome sequence.</title>
        <authorList>
            <person name="Yu L."/>
            <person name="Tang X."/>
        </authorList>
    </citation>
    <scope>NUCLEOTIDE SEQUENCE [LARGE SCALE GENOMIC DNA]</scope>
    <source>
        <strain evidence="10 11">YLB-04</strain>
    </source>
</reference>
<feature type="binding site" evidence="7">
    <location>
        <position position="160"/>
    </location>
    <ligand>
        <name>L-aspartate</name>
        <dbReference type="ChEBI" id="CHEBI:29991"/>
    </ligand>
</feature>
<evidence type="ECO:0000313" key="10">
    <source>
        <dbReference type="EMBL" id="RDU38976.1"/>
    </source>
</evidence>
<feature type="domain" description="Aspartate/ornithine carbamoyltransferase Asp/Orn-binding" evidence="8">
    <location>
        <begin position="147"/>
        <end position="285"/>
    </location>
</feature>
<dbReference type="AlphaFoldDB" id="A0A3D8GY44"/>
<dbReference type="PRINTS" id="PR00100">
    <property type="entry name" value="AOTCASE"/>
</dbReference>
<dbReference type="NCBIfam" id="NF002032">
    <property type="entry name" value="PRK00856.1"/>
    <property type="match status" value="1"/>
</dbReference>
<gene>
    <name evidence="7" type="primary">pyrB</name>
    <name evidence="10" type="ORF">DRW41_02795</name>
</gene>
<name>A0A3D8GY44_9BACI</name>
<proteinExistence type="inferred from homology"/>
<comment type="similarity">
    <text evidence="2 7">Belongs to the aspartate/ornithine carbamoyltransferase superfamily. ATCase family.</text>
</comment>
<feature type="binding site" evidence="7">
    <location>
        <position position="130"/>
    </location>
    <ligand>
        <name>carbamoyl phosphate</name>
        <dbReference type="ChEBI" id="CHEBI:58228"/>
    </ligand>
</feature>
<dbReference type="InterPro" id="IPR006131">
    <property type="entry name" value="Asp_carbamoyltransf_Asp/Orn-bd"/>
</dbReference>
<organism evidence="10 11">
    <name type="scientific">Neobacillus piezotolerans</name>
    <dbReference type="NCBI Taxonomy" id="2259171"/>
    <lineage>
        <taxon>Bacteria</taxon>
        <taxon>Bacillati</taxon>
        <taxon>Bacillota</taxon>
        <taxon>Bacilli</taxon>
        <taxon>Bacillales</taxon>
        <taxon>Bacillaceae</taxon>
        <taxon>Neobacillus</taxon>
    </lineage>
</organism>
<evidence type="ECO:0000259" key="8">
    <source>
        <dbReference type="Pfam" id="PF00185"/>
    </source>
</evidence>
<keyword evidence="11" id="KW-1185">Reference proteome</keyword>
<feature type="binding site" evidence="7">
    <location>
        <position position="49"/>
    </location>
    <ligand>
        <name>carbamoyl phosphate</name>
        <dbReference type="ChEBI" id="CHEBI:58228"/>
    </ligand>
</feature>
<dbReference type="GO" id="GO:0006207">
    <property type="term" value="P:'de novo' pyrimidine nucleobase biosynthetic process"/>
    <property type="evidence" value="ECO:0007669"/>
    <property type="project" value="InterPro"/>
</dbReference>
<keyword evidence="4 7" id="KW-0665">Pyrimidine biosynthesis</keyword>
<comment type="function">
    <text evidence="5 7">Catalyzes the condensation of carbamoyl phosphate and aspartate to form carbamoyl aspartate and inorganic phosphate, the committed step in the de novo pyrimidine nucleotide biosynthesis pathway.</text>
</comment>
<dbReference type="UniPathway" id="UPA00070">
    <property type="reaction ID" value="UER00116"/>
</dbReference>
<dbReference type="HAMAP" id="MF_00001">
    <property type="entry name" value="Asp_carb_tr"/>
    <property type="match status" value="1"/>
</dbReference>
<evidence type="ECO:0000259" key="9">
    <source>
        <dbReference type="Pfam" id="PF02729"/>
    </source>
</evidence>
<dbReference type="InterPro" id="IPR036901">
    <property type="entry name" value="Asp/Orn_carbamoylTrfase_sf"/>
</dbReference>
<feature type="domain" description="Aspartate/ornithine carbamoyltransferase carbamoyl-P binding" evidence="9">
    <location>
        <begin position="2"/>
        <end position="140"/>
    </location>
</feature>
<dbReference type="GO" id="GO:0006520">
    <property type="term" value="P:amino acid metabolic process"/>
    <property type="evidence" value="ECO:0007669"/>
    <property type="project" value="InterPro"/>
</dbReference>
<dbReference type="PRINTS" id="PR00101">
    <property type="entry name" value="ATCASE"/>
</dbReference>
<dbReference type="GO" id="GO:0016597">
    <property type="term" value="F:amino acid binding"/>
    <property type="evidence" value="ECO:0007669"/>
    <property type="project" value="InterPro"/>
</dbReference>
<dbReference type="Gene3D" id="3.40.50.1370">
    <property type="entry name" value="Aspartate/ornithine carbamoyltransferase"/>
    <property type="match status" value="2"/>
</dbReference>
<feature type="binding site" evidence="7">
    <location>
        <position position="77"/>
    </location>
    <ligand>
        <name>L-aspartate</name>
        <dbReference type="ChEBI" id="CHEBI:29991"/>
    </ligand>
</feature>
<dbReference type="PANTHER" id="PTHR45753:SF6">
    <property type="entry name" value="ASPARTATE CARBAMOYLTRANSFERASE"/>
    <property type="match status" value="1"/>
</dbReference>
<keyword evidence="3 7" id="KW-0808">Transferase</keyword>
<feature type="binding site" evidence="7">
    <location>
        <position position="249"/>
    </location>
    <ligand>
        <name>carbamoyl phosphate</name>
        <dbReference type="ChEBI" id="CHEBI:58228"/>
    </ligand>
</feature>
<evidence type="ECO:0000256" key="6">
    <source>
        <dbReference type="ARBA" id="ARBA00048859"/>
    </source>
</evidence>
<sequence>MKHLLTMADLQPEEIHTLIDEAEGFSKGAIWTPLRQAFVSNLFFEPSTRTKCSFEVAERKLGLEVIQFEASASSALKGETLYDTVRTLESIGVDAVIIRHPADQYYDELIEGCRIPILNGGDGCGHHPTQSLLDLMTIRQEFGRFAGLKVAIVGDIRHSRVAHSNAVALKKLGAEVVFSGPQEWFDENTNYEPIDRAVKTADVVMLLRIQHERHERHSGISKEDYHREYGLTLEREKLMKPGSIIMHPAPVNRDVEIASILVESDRSRIFKQMENGVYVRMAVLKRALAHKIGGRYHEAFAEKRAVAR</sequence>
<feature type="binding site" evidence="7">
    <location>
        <position position="127"/>
    </location>
    <ligand>
        <name>carbamoyl phosphate</name>
        <dbReference type="ChEBI" id="CHEBI:58228"/>
    </ligand>
</feature>
<dbReference type="PANTHER" id="PTHR45753">
    <property type="entry name" value="ORNITHINE CARBAMOYLTRANSFERASE, MITOCHONDRIAL"/>
    <property type="match status" value="1"/>
</dbReference>
<evidence type="ECO:0000313" key="11">
    <source>
        <dbReference type="Proteomes" id="UP000257144"/>
    </source>
</evidence>
<dbReference type="NCBIfam" id="TIGR00670">
    <property type="entry name" value="asp_carb_tr"/>
    <property type="match status" value="1"/>
</dbReference>
<dbReference type="EMBL" id="QNQT01000001">
    <property type="protein sequence ID" value="RDU38976.1"/>
    <property type="molecule type" value="Genomic_DNA"/>
</dbReference>
<dbReference type="InterPro" id="IPR002082">
    <property type="entry name" value="Asp_carbamoyltransf"/>
</dbReference>